<dbReference type="AlphaFoldDB" id="A0A2N9L3X4"/>
<feature type="domain" description="GIY-YIG" evidence="1">
    <location>
        <begin position="96"/>
        <end position="172"/>
    </location>
</feature>
<dbReference type="PROSITE" id="PS50164">
    <property type="entry name" value="GIY_YIG"/>
    <property type="match status" value="1"/>
</dbReference>
<evidence type="ECO:0000313" key="3">
    <source>
        <dbReference type="Proteomes" id="UP000239735"/>
    </source>
</evidence>
<dbReference type="Proteomes" id="UP000239735">
    <property type="component" value="Unassembled WGS sequence"/>
</dbReference>
<proteinExistence type="predicted"/>
<accession>A0A2N9L3X4</accession>
<evidence type="ECO:0000313" key="2">
    <source>
        <dbReference type="EMBL" id="SPE17843.1"/>
    </source>
</evidence>
<name>A0A2N9L3X4_9BACT</name>
<dbReference type="InterPro" id="IPR035901">
    <property type="entry name" value="GIY-YIG_endonuc_sf"/>
</dbReference>
<gene>
    <name evidence="2" type="ORF">SBA5_1100023</name>
</gene>
<organism evidence="2 3">
    <name type="scientific">Candidatus Sulfuritelmatomonas gaucii</name>
    <dbReference type="NCBI Taxonomy" id="2043161"/>
    <lineage>
        <taxon>Bacteria</taxon>
        <taxon>Pseudomonadati</taxon>
        <taxon>Acidobacteriota</taxon>
        <taxon>Terriglobia</taxon>
        <taxon>Terriglobales</taxon>
        <taxon>Acidobacteriaceae</taxon>
        <taxon>Candidatus Sulfuritelmatomonas</taxon>
    </lineage>
</organism>
<dbReference type="Pfam" id="PF01541">
    <property type="entry name" value="GIY-YIG"/>
    <property type="match status" value="1"/>
</dbReference>
<dbReference type="Gene3D" id="3.40.1440.10">
    <property type="entry name" value="GIY-YIG endonuclease"/>
    <property type="match status" value="1"/>
</dbReference>
<sequence>MQLGPCCNHEIIGLAFGASCPFLSAAERTQSNRTQHGLSRLTAISDAGSTPAASTSLRPLREGYGSACHLELTDRVRLSGSGRRLSRRSLSEGGHIMKYVYILQSLAAGEHFYTGITDDLDARLSKHNSGGVTHTSKFRPWRIKSYVAFADEARAIAFERYLKSGSGRAFAKARL</sequence>
<protein>
    <recommendedName>
        <fullName evidence="1">GIY-YIG domain-containing protein</fullName>
    </recommendedName>
</protein>
<dbReference type="InterPro" id="IPR000305">
    <property type="entry name" value="GIY-YIG_endonuc"/>
</dbReference>
<dbReference type="SUPFAM" id="SSF82771">
    <property type="entry name" value="GIY-YIG endonuclease"/>
    <property type="match status" value="1"/>
</dbReference>
<dbReference type="CDD" id="cd10449">
    <property type="entry name" value="GIY-YIG_SLX1_like"/>
    <property type="match status" value="1"/>
</dbReference>
<dbReference type="EMBL" id="OKRB01000014">
    <property type="protein sequence ID" value="SPE17843.1"/>
    <property type="molecule type" value="Genomic_DNA"/>
</dbReference>
<reference evidence="3" key="1">
    <citation type="submission" date="2018-02" db="EMBL/GenBank/DDBJ databases">
        <authorList>
            <person name="Hausmann B."/>
        </authorList>
    </citation>
    <scope>NUCLEOTIDE SEQUENCE [LARGE SCALE GENOMIC DNA]</scope>
    <source>
        <strain evidence="3">Peat soil MAG SbA5</strain>
    </source>
</reference>
<evidence type="ECO:0000259" key="1">
    <source>
        <dbReference type="PROSITE" id="PS50164"/>
    </source>
</evidence>